<evidence type="ECO:0000256" key="5">
    <source>
        <dbReference type="ARBA" id="ARBA00023163"/>
    </source>
</evidence>
<keyword evidence="1 6" id="KW-0597">Phosphoprotein</keyword>
<comment type="caution">
    <text evidence="10">The sequence shown here is derived from an EMBL/GenBank/DDBJ whole genome shotgun (WGS) entry which is preliminary data.</text>
</comment>
<evidence type="ECO:0000256" key="4">
    <source>
        <dbReference type="ARBA" id="ARBA00023125"/>
    </source>
</evidence>
<dbReference type="PANTHER" id="PTHR48111:SF1">
    <property type="entry name" value="TWO-COMPONENT RESPONSE REGULATOR ORR33"/>
    <property type="match status" value="1"/>
</dbReference>
<evidence type="ECO:0000259" key="8">
    <source>
        <dbReference type="PROSITE" id="PS50110"/>
    </source>
</evidence>
<keyword evidence="2" id="KW-0902">Two-component regulatory system</keyword>
<evidence type="ECO:0000256" key="2">
    <source>
        <dbReference type="ARBA" id="ARBA00023012"/>
    </source>
</evidence>
<dbReference type="AlphaFoldDB" id="A0A956LXM1"/>
<keyword evidence="3" id="KW-0805">Transcription regulation</keyword>
<feature type="domain" description="Response regulatory" evidence="8">
    <location>
        <begin position="3"/>
        <end position="117"/>
    </location>
</feature>
<dbReference type="GO" id="GO:0000156">
    <property type="term" value="F:phosphorelay response regulator activity"/>
    <property type="evidence" value="ECO:0007669"/>
    <property type="project" value="TreeGrafter"/>
</dbReference>
<dbReference type="InterPro" id="IPR036388">
    <property type="entry name" value="WH-like_DNA-bd_sf"/>
</dbReference>
<evidence type="ECO:0000313" key="10">
    <source>
        <dbReference type="EMBL" id="MCA9726110.1"/>
    </source>
</evidence>
<dbReference type="PANTHER" id="PTHR48111">
    <property type="entry name" value="REGULATOR OF RPOS"/>
    <property type="match status" value="1"/>
</dbReference>
<sequence length="224" mass="24997">MRRVLIVEDDPSMAAALRDGFESEGYQVQVASDGAAGLEAATSSGPDLLILDLMLPKLSGLDVCRRLRDDGSRLPIIMLTARSQEIDAVVGLRTGADDYITKPFGFMELIARVEALLRRTAADPTAPLQFGDVTIDLGKREVRKEGRRLDLSPRELHLLEYLVRHRGEVIERETLLDAVWGYQQAPLTRTVDVHVAKLRRKLEDDPTNPRLIVTVHRAGYRFTG</sequence>
<dbReference type="Pfam" id="PF00072">
    <property type="entry name" value="Response_reg"/>
    <property type="match status" value="1"/>
</dbReference>
<dbReference type="SMART" id="SM00448">
    <property type="entry name" value="REC"/>
    <property type="match status" value="1"/>
</dbReference>
<dbReference type="GO" id="GO:0005829">
    <property type="term" value="C:cytosol"/>
    <property type="evidence" value="ECO:0007669"/>
    <property type="project" value="TreeGrafter"/>
</dbReference>
<evidence type="ECO:0000256" key="6">
    <source>
        <dbReference type="PROSITE-ProRule" id="PRU00169"/>
    </source>
</evidence>
<keyword evidence="5" id="KW-0804">Transcription</keyword>
<dbReference type="Proteomes" id="UP000697710">
    <property type="component" value="Unassembled WGS sequence"/>
</dbReference>
<feature type="DNA-binding region" description="OmpR/PhoB-type" evidence="7">
    <location>
        <begin position="125"/>
        <end position="224"/>
    </location>
</feature>
<evidence type="ECO:0000259" key="9">
    <source>
        <dbReference type="PROSITE" id="PS51755"/>
    </source>
</evidence>
<proteinExistence type="predicted"/>
<dbReference type="InterPro" id="IPR011006">
    <property type="entry name" value="CheY-like_superfamily"/>
</dbReference>
<gene>
    <name evidence="10" type="ORF">KC729_00400</name>
</gene>
<reference evidence="10" key="2">
    <citation type="journal article" date="2021" name="Microbiome">
        <title>Successional dynamics and alternative stable states in a saline activated sludge microbial community over 9 years.</title>
        <authorList>
            <person name="Wang Y."/>
            <person name="Ye J."/>
            <person name="Ju F."/>
            <person name="Liu L."/>
            <person name="Boyd J.A."/>
            <person name="Deng Y."/>
            <person name="Parks D.H."/>
            <person name="Jiang X."/>
            <person name="Yin X."/>
            <person name="Woodcroft B.J."/>
            <person name="Tyson G.W."/>
            <person name="Hugenholtz P."/>
            <person name="Polz M.F."/>
            <person name="Zhang T."/>
        </authorList>
    </citation>
    <scope>NUCLEOTIDE SEQUENCE</scope>
    <source>
        <strain evidence="10">HKST-UBA01</strain>
    </source>
</reference>
<dbReference type="InterPro" id="IPR001789">
    <property type="entry name" value="Sig_transdc_resp-reg_receiver"/>
</dbReference>
<dbReference type="FunFam" id="1.10.10.10:FF:000018">
    <property type="entry name" value="DNA-binding response regulator ResD"/>
    <property type="match status" value="1"/>
</dbReference>
<dbReference type="CDD" id="cd00383">
    <property type="entry name" value="trans_reg_C"/>
    <property type="match status" value="1"/>
</dbReference>
<evidence type="ECO:0000256" key="1">
    <source>
        <dbReference type="ARBA" id="ARBA00022553"/>
    </source>
</evidence>
<organism evidence="10 11">
    <name type="scientific">Eiseniibacteriota bacterium</name>
    <dbReference type="NCBI Taxonomy" id="2212470"/>
    <lineage>
        <taxon>Bacteria</taxon>
        <taxon>Candidatus Eiseniibacteriota</taxon>
    </lineage>
</organism>
<dbReference type="GO" id="GO:0006355">
    <property type="term" value="P:regulation of DNA-templated transcription"/>
    <property type="evidence" value="ECO:0007669"/>
    <property type="project" value="InterPro"/>
</dbReference>
<protein>
    <submittedName>
        <fullName evidence="10">Response regulator transcription factor</fullName>
    </submittedName>
</protein>
<name>A0A956LXM1_UNCEI</name>
<dbReference type="Gene3D" id="1.10.10.10">
    <property type="entry name" value="Winged helix-like DNA-binding domain superfamily/Winged helix DNA-binding domain"/>
    <property type="match status" value="1"/>
</dbReference>
<dbReference type="PROSITE" id="PS51755">
    <property type="entry name" value="OMPR_PHOB"/>
    <property type="match status" value="1"/>
</dbReference>
<dbReference type="GO" id="GO:0032993">
    <property type="term" value="C:protein-DNA complex"/>
    <property type="evidence" value="ECO:0007669"/>
    <property type="project" value="TreeGrafter"/>
</dbReference>
<dbReference type="SMART" id="SM00862">
    <property type="entry name" value="Trans_reg_C"/>
    <property type="match status" value="1"/>
</dbReference>
<dbReference type="InterPro" id="IPR039420">
    <property type="entry name" value="WalR-like"/>
</dbReference>
<dbReference type="InterPro" id="IPR001867">
    <property type="entry name" value="OmpR/PhoB-type_DNA-bd"/>
</dbReference>
<dbReference type="Pfam" id="PF00486">
    <property type="entry name" value="Trans_reg_C"/>
    <property type="match status" value="1"/>
</dbReference>
<dbReference type="GO" id="GO:0000976">
    <property type="term" value="F:transcription cis-regulatory region binding"/>
    <property type="evidence" value="ECO:0007669"/>
    <property type="project" value="TreeGrafter"/>
</dbReference>
<accession>A0A956LXM1</accession>
<feature type="modified residue" description="4-aspartylphosphate" evidence="6">
    <location>
        <position position="52"/>
    </location>
</feature>
<evidence type="ECO:0000256" key="7">
    <source>
        <dbReference type="PROSITE-ProRule" id="PRU01091"/>
    </source>
</evidence>
<dbReference type="EMBL" id="JAGQHR010000003">
    <property type="protein sequence ID" value="MCA9726110.1"/>
    <property type="molecule type" value="Genomic_DNA"/>
</dbReference>
<keyword evidence="4 7" id="KW-0238">DNA-binding</keyword>
<dbReference type="PROSITE" id="PS50110">
    <property type="entry name" value="RESPONSE_REGULATORY"/>
    <property type="match status" value="1"/>
</dbReference>
<dbReference type="Gene3D" id="3.40.50.2300">
    <property type="match status" value="1"/>
</dbReference>
<evidence type="ECO:0000256" key="3">
    <source>
        <dbReference type="ARBA" id="ARBA00023015"/>
    </source>
</evidence>
<dbReference type="Gene3D" id="6.10.250.690">
    <property type="match status" value="1"/>
</dbReference>
<dbReference type="CDD" id="cd17574">
    <property type="entry name" value="REC_OmpR"/>
    <property type="match status" value="1"/>
</dbReference>
<dbReference type="SUPFAM" id="SSF52172">
    <property type="entry name" value="CheY-like"/>
    <property type="match status" value="1"/>
</dbReference>
<dbReference type="FunFam" id="3.40.50.2300:FF:000001">
    <property type="entry name" value="DNA-binding response regulator PhoB"/>
    <property type="match status" value="1"/>
</dbReference>
<evidence type="ECO:0000313" key="11">
    <source>
        <dbReference type="Proteomes" id="UP000697710"/>
    </source>
</evidence>
<feature type="domain" description="OmpR/PhoB-type" evidence="9">
    <location>
        <begin position="125"/>
        <end position="224"/>
    </location>
</feature>
<reference evidence="10" key="1">
    <citation type="submission" date="2020-04" db="EMBL/GenBank/DDBJ databases">
        <authorList>
            <person name="Zhang T."/>
        </authorList>
    </citation>
    <scope>NUCLEOTIDE SEQUENCE</scope>
    <source>
        <strain evidence="10">HKST-UBA01</strain>
    </source>
</reference>